<dbReference type="AlphaFoldDB" id="A0A061ITL7"/>
<gene>
    <name evidence="2" type="ORF">TRSC58_06416</name>
</gene>
<dbReference type="Proteomes" id="UP000031737">
    <property type="component" value="Unassembled WGS sequence"/>
</dbReference>
<dbReference type="OrthoDB" id="239778at2759"/>
<feature type="transmembrane region" description="Helical" evidence="1">
    <location>
        <begin position="12"/>
        <end position="33"/>
    </location>
</feature>
<comment type="caution">
    <text evidence="2">The sequence shown here is derived from an EMBL/GenBank/DDBJ whole genome shotgun (WGS) entry which is preliminary data.</text>
</comment>
<proteinExistence type="predicted"/>
<dbReference type="EMBL" id="AUPL01006416">
    <property type="protein sequence ID" value="ESL05919.1"/>
    <property type="molecule type" value="Genomic_DNA"/>
</dbReference>
<organism evidence="2 3">
    <name type="scientific">Trypanosoma rangeli SC58</name>
    <dbReference type="NCBI Taxonomy" id="429131"/>
    <lineage>
        <taxon>Eukaryota</taxon>
        <taxon>Discoba</taxon>
        <taxon>Euglenozoa</taxon>
        <taxon>Kinetoplastea</taxon>
        <taxon>Metakinetoplastina</taxon>
        <taxon>Trypanosomatida</taxon>
        <taxon>Trypanosomatidae</taxon>
        <taxon>Trypanosoma</taxon>
        <taxon>Herpetosoma</taxon>
    </lineage>
</organism>
<keyword evidence="1" id="KW-1133">Transmembrane helix</keyword>
<sequence>MWHACTTYFCRFICIIVLFFLVYFCCCLLFFFFSSWYECRCEGVAGELRGGRGTRMSEAEELQKAAVALHLQEHDDSILCAFGPDFFDGARKGAACGAVFTAWLSRRTYVELRDDFRDHEASVLRHLRRGKWTISLGFRTRPFLTLGCVSLALTALMKSVKFTLANYRYQEFVTDDIGFTLLEQMCADSPEVKEKLGVFIDGALADLKAGSVPPSGSNVNSYNLPYKNVTSALMQAASPLRERVPPSFWDGVAVGLLGSVMDCYLPSKPLQSYYGMRCGISV</sequence>
<evidence type="ECO:0000313" key="3">
    <source>
        <dbReference type="Proteomes" id="UP000031737"/>
    </source>
</evidence>
<dbReference type="VEuPathDB" id="TriTrypDB:TRSC58_06416"/>
<keyword evidence="3" id="KW-1185">Reference proteome</keyword>
<name>A0A061ITL7_TRYRA</name>
<evidence type="ECO:0000313" key="2">
    <source>
        <dbReference type="EMBL" id="ESL05919.1"/>
    </source>
</evidence>
<keyword evidence="1" id="KW-0472">Membrane</keyword>
<keyword evidence="1" id="KW-0812">Transmembrane</keyword>
<protein>
    <submittedName>
        <fullName evidence="2">Uncharacterized protein</fullName>
    </submittedName>
</protein>
<accession>A0A061ITL7</accession>
<reference evidence="2 3" key="1">
    <citation type="submission" date="2013-07" db="EMBL/GenBank/DDBJ databases">
        <authorList>
            <person name="Stoco P.H."/>
            <person name="Wagner G."/>
            <person name="Gerber A."/>
            <person name="Zaha A."/>
            <person name="Thompson C."/>
            <person name="Bartholomeu D.C."/>
            <person name="Luckemeyer D.D."/>
            <person name="Bahia D."/>
            <person name="Loreto E."/>
            <person name="Prestes E.B."/>
            <person name="Lima F.M."/>
            <person name="Rodrigues-Luiz G."/>
            <person name="Vallejo G.A."/>
            <person name="Filho J.F."/>
            <person name="Monteiro K.M."/>
            <person name="Tyler K.M."/>
            <person name="de Almeida L.G."/>
            <person name="Ortiz M.F."/>
            <person name="Siervo M.A."/>
            <person name="de Moraes M.H."/>
            <person name="Cunha O.L."/>
            <person name="Mendonca-Neto R."/>
            <person name="Silva R."/>
            <person name="Teixeira S.M."/>
            <person name="Murta S.M."/>
            <person name="Sincero T.C."/>
            <person name="Mendes T.A."/>
            <person name="Urmenyi T.P."/>
            <person name="Silva V.G."/>
            <person name="da Rocha W.D."/>
            <person name="Andersson B."/>
            <person name="Romanha A.J."/>
            <person name="Steindel M."/>
            <person name="de Vasconcelos A.T."/>
            <person name="Grisard E.C."/>
        </authorList>
    </citation>
    <scope>NUCLEOTIDE SEQUENCE [LARGE SCALE GENOMIC DNA]</scope>
    <source>
        <strain evidence="2 3">SC58</strain>
    </source>
</reference>
<evidence type="ECO:0000256" key="1">
    <source>
        <dbReference type="SAM" id="Phobius"/>
    </source>
</evidence>